<name>A0A6I4HT48_ACIBA</name>
<dbReference type="Proteomes" id="UP000439424">
    <property type="component" value="Unassembled WGS sequence"/>
</dbReference>
<sequence length="24" mass="2747">QCSDNNSSQLIQCLAPNRRVNISW</sequence>
<accession>A0A6I4HT48</accession>
<proteinExistence type="predicted"/>
<organism evidence="1 2">
    <name type="scientific">Acinetobacter baumannii</name>
    <dbReference type="NCBI Taxonomy" id="470"/>
    <lineage>
        <taxon>Bacteria</taxon>
        <taxon>Pseudomonadati</taxon>
        <taxon>Pseudomonadota</taxon>
        <taxon>Gammaproteobacteria</taxon>
        <taxon>Moraxellales</taxon>
        <taxon>Moraxellaceae</taxon>
        <taxon>Acinetobacter</taxon>
        <taxon>Acinetobacter calcoaceticus/baumannii complex</taxon>
    </lineage>
</organism>
<evidence type="ECO:0000313" key="1">
    <source>
        <dbReference type="EMBL" id="MVM93837.1"/>
    </source>
</evidence>
<reference evidence="1 2" key="1">
    <citation type="submission" date="2019-11" db="EMBL/GenBank/DDBJ databases">
        <title>Multidrug-resistant Acinetobacter baumannii moving toward extensively drug-resistant over fifteen years in South of Brazil.</title>
        <authorList>
            <person name="Fedrigo N.H."/>
            <person name="Cerdeira L."/>
            <person name="Fuga B."/>
            <person name="Marini P.V.B."/>
            <person name="Shinohara D.R."/>
            <person name="Carrara-Marroni F.E."/>
            <person name="Lincopan N."/>
            <person name="Tognim M.C.B."/>
        </authorList>
    </citation>
    <scope>NUCLEOTIDE SEQUENCE [LARGE SCALE GENOMIC DNA]</scope>
    <source>
        <strain evidence="1 2">Ac576</strain>
    </source>
</reference>
<gene>
    <name evidence="1" type="ORF">GNY86_20105</name>
</gene>
<comment type="caution">
    <text evidence="1">The sequence shown here is derived from an EMBL/GenBank/DDBJ whole genome shotgun (WGS) entry which is preliminary data.</text>
</comment>
<dbReference type="EMBL" id="WPIP01000316">
    <property type="protein sequence ID" value="MVM93837.1"/>
    <property type="molecule type" value="Genomic_DNA"/>
</dbReference>
<protein>
    <submittedName>
        <fullName evidence="1">RNA-binding protein</fullName>
    </submittedName>
</protein>
<feature type="non-terminal residue" evidence="1">
    <location>
        <position position="1"/>
    </location>
</feature>
<dbReference type="AlphaFoldDB" id="A0A6I4HT48"/>
<evidence type="ECO:0000313" key="2">
    <source>
        <dbReference type="Proteomes" id="UP000439424"/>
    </source>
</evidence>